<reference evidence="2 3" key="1">
    <citation type="submission" date="2015-06" db="EMBL/GenBank/DDBJ databases">
        <title>Genome sequencing project of Bacillus galactosidilyticus PL133.</title>
        <authorList>
            <person name="Gaiero J."/>
            <person name="Nicol R."/>
            <person name="Habash M."/>
        </authorList>
    </citation>
    <scope>NUCLEOTIDE SEQUENCE [LARGE SCALE GENOMIC DNA]</scope>
    <source>
        <strain evidence="2 3">PL133</strain>
    </source>
</reference>
<keyword evidence="1" id="KW-0812">Transmembrane</keyword>
<dbReference type="AlphaFoldDB" id="A0A0Q9XVS9"/>
<name>A0A0Q9XVS9_9BACI</name>
<feature type="transmembrane region" description="Helical" evidence="1">
    <location>
        <begin position="30"/>
        <end position="55"/>
    </location>
</feature>
<accession>A0A0Q9XVS9</accession>
<dbReference type="PATRIC" id="fig|217031.4.peg.8204"/>
<evidence type="ECO:0000313" key="2">
    <source>
        <dbReference type="EMBL" id="KRG08926.1"/>
    </source>
</evidence>
<organism evidence="2 3">
    <name type="scientific">Lederbergia galactosidilytica</name>
    <dbReference type="NCBI Taxonomy" id="217031"/>
    <lineage>
        <taxon>Bacteria</taxon>
        <taxon>Bacillati</taxon>
        <taxon>Bacillota</taxon>
        <taxon>Bacilli</taxon>
        <taxon>Bacillales</taxon>
        <taxon>Bacillaceae</taxon>
        <taxon>Lederbergia</taxon>
    </lineage>
</organism>
<dbReference type="EMBL" id="LGPB01000141">
    <property type="protein sequence ID" value="KRG08926.1"/>
    <property type="molecule type" value="Genomic_DNA"/>
</dbReference>
<sequence>MREDFKKELSHIYLKKRKKYHLLTAYSCKYYCVLLWLFPITCSWACFGFFLLPVAGLEFIGESGEDFVLAASMIIGGAAVYFFTYLLGVLKAYQLLIRKAQMLSY</sequence>
<dbReference type="Proteomes" id="UP000053881">
    <property type="component" value="Unassembled WGS sequence"/>
</dbReference>
<comment type="caution">
    <text evidence="2">The sequence shown here is derived from an EMBL/GenBank/DDBJ whole genome shotgun (WGS) entry which is preliminary data.</text>
</comment>
<feature type="transmembrane region" description="Helical" evidence="1">
    <location>
        <begin position="67"/>
        <end position="90"/>
    </location>
</feature>
<gene>
    <name evidence="2" type="ORF">ACA29_24315</name>
</gene>
<evidence type="ECO:0000313" key="3">
    <source>
        <dbReference type="Proteomes" id="UP000053881"/>
    </source>
</evidence>
<evidence type="ECO:0000256" key="1">
    <source>
        <dbReference type="SAM" id="Phobius"/>
    </source>
</evidence>
<keyword evidence="1" id="KW-0472">Membrane</keyword>
<keyword evidence="1" id="KW-1133">Transmembrane helix</keyword>
<protein>
    <submittedName>
        <fullName evidence="2">Uncharacterized protein</fullName>
    </submittedName>
</protein>
<proteinExistence type="predicted"/>